<accession>A0A9X4KX19</accession>
<sequence>MRANRLKEKIAAGVPAYGLFVSIPHPVAVEMIGHADYDFVIIDREHASTSMETTESLIRAAELTGMTPLVRVAGAERTEILKVLDCGAQGIVIPHVECREQVEEVVRCAFYHPIGRRSLNSGRPAAFAKHSLTAYIARANEALLIVPMIESAEGVARRASILSAPHVGFVLEGAADLSQSLGVPWDTGHPEVMRQLELLHEASQRCGVPYATVSRSADGHRLWAEKGVRIFVLGDDRNTAFRAYRGKRDDYVAATREAVASAANSGSKTEVTATTVDGASAPGGVKADGAGTTVEGAAERGGRADGIATTVDGASAPGGVKADGAGTTVQGAAERGGRADGIWLAAEAAARQAAEGPKPIAGKKGEGG</sequence>
<keyword evidence="2" id="KW-0479">Metal-binding</keyword>
<dbReference type="RefSeq" id="WP_277531260.1">
    <property type="nucleotide sequence ID" value="NZ_JAPDIA010000003.1"/>
</dbReference>
<dbReference type="InterPro" id="IPR040442">
    <property type="entry name" value="Pyrv_kinase-like_dom_sf"/>
</dbReference>
<dbReference type="GO" id="GO:0016832">
    <property type="term" value="F:aldehyde-lyase activity"/>
    <property type="evidence" value="ECO:0007669"/>
    <property type="project" value="TreeGrafter"/>
</dbReference>
<dbReference type="PANTHER" id="PTHR30502">
    <property type="entry name" value="2-KETO-3-DEOXY-L-RHAMNONATE ALDOLASE"/>
    <property type="match status" value="1"/>
</dbReference>
<evidence type="ECO:0000256" key="2">
    <source>
        <dbReference type="ARBA" id="ARBA00022723"/>
    </source>
</evidence>
<dbReference type="AlphaFoldDB" id="A0A9X4KX19"/>
<comment type="similarity">
    <text evidence="1">Belongs to the HpcH/HpaI aldolase family.</text>
</comment>
<keyword evidence="3 5" id="KW-0456">Lyase</keyword>
<dbReference type="Pfam" id="PF03328">
    <property type="entry name" value="HpcH_HpaI"/>
    <property type="match status" value="1"/>
</dbReference>
<dbReference type="Gene3D" id="3.20.20.60">
    <property type="entry name" value="Phosphoenolpyruvate-binding domains"/>
    <property type="match status" value="1"/>
</dbReference>
<organism evidence="5 6">
    <name type="scientific">Cohnella rhizosphaerae</name>
    <dbReference type="NCBI Taxonomy" id="1457232"/>
    <lineage>
        <taxon>Bacteria</taxon>
        <taxon>Bacillati</taxon>
        <taxon>Bacillota</taxon>
        <taxon>Bacilli</taxon>
        <taxon>Bacillales</taxon>
        <taxon>Paenibacillaceae</taxon>
        <taxon>Cohnella</taxon>
    </lineage>
</organism>
<comment type="caution">
    <text evidence="5">The sequence shown here is derived from an EMBL/GenBank/DDBJ whole genome shotgun (WGS) entry which is preliminary data.</text>
</comment>
<gene>
    <name evidence="5" type="ORF">OMP40_10875</name>
</gene>
<feature type="domain" description="HpcH/HpaI aldolase/citrate lyase" evidence="4">
    <location>
        <begin position="17"/>
        <end position="240"/>
    </location>
</feature>
<dbReference type="Proteomes" id="UP001153404">
    <property type="component" value="Unassembled WGS sequence"/>
</dbReference>
<protein>
    <submittedName>
        <fullName evidence="5">Aldolase/citrate lyase family protein</fullName>
    </submittedName>
</protein>
<evidence type="ECO:0000313" key="6">
    <source>
        <dbReference type="Proteomes" id="UP001153404"/>
    </source>
</evidence>
<dbReference type="SUPFAM" id="SSF51621">
    <property type="entry name" value="Phosphoenolpyruvate/pyruvate domain"/>
    <property type="match status" value="1"/>
</dbReference>
<proteinExistence type="inferred from homology"/>
<dbReference type="InterPro" id="IPR015813">
    <property type="entry name" value="Pyrv/PenolPyrv_kinase-like_dom"/>
</dbReference>
<dbReference type="EMBL" id="JAPDIA010000003">
    <property type="protein sequence ID" value="MDG0809784.1"/>
    <property type="molecule type" value="Genomic_DNA"/>
</dbReference>
<evidence type="ECO:0000259" key="4">
    <source>
        <dbReference type="Pfam" id="PF03328"/>
    </source>
</evidence>
<reference evidence="5" key="1">
    <citation type="submission" date="2022-10" db="EMBL/GenBank/DDBJ databases">
        <title>Comparative genomic analysis of Cohnella hashimotonis sp. nov., isolated from the International Space Station.</title>
        <authorList>
            <person name="Simpson A."/>
            <person name="Venkateswaran K."/>
        </authorList>
    </citation>
    <scope>NUCLEOTIDE SEQUENCE</scope>
    <source>
        <strain evidence="5">DSM 28161</strain>
    </source>
</reference>
<evidence type="ECO:0000313" key="5">
    <source>
        <dbReference type="EMBL" id="MDG0809784.1"/>
    </source>
</evidence>
<dbReference type="GO" id="GO:0046872">
    <property type="term" value="F:metal ion binding"/>
    <property type="evidence" value="ECO:0007669"/>
    <property type="project" value="UniProtKB-KW"/>
</dbReference>
<keyword evidence="6" id="KW-1185">Reference proteome</keyword>
<dbReference type="InterPro" id="IPR050251">
    <property type="entry name" value="HpcH-HpaI_aldolase"/>
</dbReference>
<name>A0A9X4KX19_9BACL</name>
<dbReference type="InterPro" id="IPR005000">
    <property type="entry name" value="Aldolase/citrate-lyase_domain"/>
</dbReference>
<dbReference type="PANTHER" id="PTHR30502:SF0">
    <property type="entry name" value="PHOSPHOENOLPYRUVATE CARBOXYLASE FAMILY PROTEIN"/>
    <property type="match status" value="1"/>
</dbReference>
<evidence type="ECO:0000256" key="3">
    <source>
        <dbReference type="ARBA" id="ARBA00023239"/>
    </source>
</evidence>
<evidence type="ECO:0000256" key="1">
    <source>
        <dbReference type="ARBA" id="ARBA00005568"/>
    </source>
</evidence>
<dbReference type="GO" id="GO:0005737">
    <property type="term" value="C:cytoplasm"/>
    <property type="evidence" value="ECO:0007669"/>
    <property type="project" value="TreeGrafter"/>
</dbReference>